<feature type="compositionally biased region" description="Basic and acidic residues" evidence="4">
    <location>
        <begin position="391"/>
        <end position="402"/>
    </location>
</feature>
<feature type="compositionally biased region" description="Low complexity" evidence="4">
    <location>
        <begin position="541"/>
        <end position="550"/>
    </location>
</feature>
<evidence type="ECO:0000256" key="2">
    <source>
        <dbReference type="ARBA" id="ARBA00022614"/>
    </source>
</evidence>
<feature type="compositionally biased region" description="Pro residues" evidence="4">
    <location>
        <begin position="531"/>
        <end position="540"/>
    </location>
</feature>
<accession>A0A7S1I7U3</accession>
<feature type="compositionally biased region" description="Acidic residues" evidence="4">
    <location>
        <begin position="404"/>
        <end position="413"/>
    </location>
</feature>
<dbReference type="GO" id="GO:0005829">
    <property type="term" value="C:cytosol"/>
    <property type="evidence" value="ECO:0007669"/>
    <property type="project" value="TreeGrafter"/>
</dbReference>
<feature type="compositionally biased region" description="Low complexity" evidence="4">
    <location>
        <begin position="471"/>
        <end position="495"/>
    </location>
</feature>
<dbReference type="GO" id="GO:0031267">
    <property type="term" value="F:small GTPase binding"/>
    <property type="evidence" value="ECO:0007669"/>
    <property type="project" value="TreeGrafter"/>
</dbReference>
<feature type="region of interest" description="Disordered" evidence="4">
    <location>
        <begin position="391"/>
        <end position="556"/>
    </location>
</feature>
<evidence type="ECO:0000313" key="5">
    <source>
        <dbReference type="EMBL" id="CAD9003825.1"/>
    </source>
</evidence>
<evidence type="ECO:0000256" key="1">
    <source>
        <dbReference type="ARBA" id="ARBA00022468"/>
    </source>
</evidence>
<dbReference type="SUPFAM" id="SSF52047">
    <property type="entry name" value="RNI-like"/>
    <property type="match status" value="1"/>
</dbReference>
<evidence type="ECO:0000256" key="4">
    <source>
        <dbReference type="SAM" id="MobiDB-lite"/>
    </source>
</evidence>
<dbReference type="GO" id="GO:0005634">
    <property type="term" value="C:nucleus"/>
    <property type="evidence" value="ECO:0007669"/>
    <property type="project" value="TreeGrafter"/>
</dbReference>
<dbReference type="SMART" id="SM00368">
    <property type="entry name" value="LRR_RI"/>
    <property type="match status" value="3"/>
</dbReference>
<gene>
    <name evidence="5" type="ORF">EGYM00392_LOCUS14909</name>
</gene>
<feature type="compositionally biased region" description="Low complexity" evidence="4">
    <location>
        <begin position="451"/>
        <end position="463"/>
    </location>
</feature>
<dbReference type="PANTHER" id="PTHR24113">
    <property type="entry name" value="RAN GTPASE-ACTIVATING PROTEIN 1"/>
    <property type="match status" value="1"/>
</dbReference>
<dbReference type="GO" id="GO:0006913">
    <property type="term" value="P:nucleocytoplasmic transport"/>
    <property type="evidence" value="ECO:0007669"/>
    <property type="project" value="TreeGrafter"/>
</dbReference>
<dbReference type="GO" id="GO:0048471">
    <property type="term" value="C:perinuclear region of cytoplasm"/>
    <property type="evidence" value="ECO:0007669"/>
    <property type="project" value="TreeGrafter"/>
</dbReference>
<dbReference type="Gene3D" id="3.80.10.10">
    <property type="entry name" value="Ribonuclease Inhibitor"/>
    <property type="match status" value="1"/>
</dbReference>
<feature type="region of interest" description="Disordered" evidence="4">
    <location>
        <begin position="587"/>
        <end position="624"/>
    </location>
</feature>
<dbReference type="PANTHER" id="PTHR24113:SF12">
    <property type="entry name" value="RAN GTPASE-ACTIVATING PROTEIN 1"/>
    <property type="match status" value="1"/>
</dbReference>
<feature type="compositionally biased region" description="Low complexity" evidence="4">
    <location>
        <begin position="421"/>
        <end position="431"/>
    </location>
</feature>
<reference evidence="5" key="1">
    <citation type="submission" date="2021-01" db="EMBL/GenBank/DDBJ databases">
        <authorList>
            <person name="Corre E."/>
            <person name="Pelletier E."/>
            <person name="Niang G."/>
            <person name="Scheremetjew M."/>
            <person name="Finn R."/>
            <person name="Kale V."/>
            <person name="Holt S."/>
            <person name="Cochrane G."/>
            <person name="Meng A."/>
            <person name="Brown T."/>
            <person name="Cohen L."/>
        </authorList>
    </citation>
    <scope>NUCLEOTIDE SEQUENCE</scope>
    <source>
        <strain evidence="5">NIES-381</strain>
    </source>
</reference>
<dbReference type="AlphaFoldDB" id="A0A7S1I7U3"/>
<keyword evidence="1" id="KW-0343">GTPase activation</keyword>
<dbReference type="InterPro" id="IPR027038">
    <property type="entry name" value="RanGap"/>
</dbReference>
<dbReference type="GO" id="GO:0005096">
    <property type="term" value="F:GTPase activator activity"/>
    <property type="evidence" value="ECO:0007669"/>
    <property type="project" value="UniProtKB-KW"/>
</dbReference>
<keyword evidence="3" id="KW-0677">Repeat</keyword>
<name>A0A7S1I7U3_9EUGL</name>
<proteinExistence type="predicted"/>
<sequence length="815" mass="89635">MLDDLLHLEWHAREAEEGLKSTAQEQLECRAMLLEDQARLEELRRQFAGLTNVEHRRDLDEQYHQLWRAVTTAEHRCLSLEHQHRIWTENVAAITAEAAAVQSRMGNDQKEALEALRVPLQQAYTNIRAMADMCFVADAPSPLPHCEWEARQQEWRAQARESLQHRYELIIACLNSITLYDAPACCEAWSHLVHRMSLKMVDALRQALTTSFRKVAAAVHGTGPELFAVTLRLNPASRLSFSPLITDLQGIVAFFCERILACVQGLDYLHAKLKQPAVVGPCFQHPDLFTMLRTHCDVQWLLNHIRMGCRAFPDRVAEWLMGLEDEYRVGWTPGRVGQWKHPRKCEAYLAKLTDHWDPTVHLDFVVIDTTPLQQALTKVVWHRLNLLKERSDREDGEAHSSSDTDSENASESDNESRQSARRATPTALATPSPVPMTTVLSRPLAAPPPAAQLQPLFLSSTSPTPNPTPESNPNLIHTPSPTTSPTLGLAPSTSPNPWAPKPGLKPSRPRSPLTTPHIAGAASGRLQSPPVMLPPPPLASTPPTVSPSSPIGSRLSPIVTLRDGAGARPLSSPACLAGPLRSAPSAGLRLNSAGSGKLRPRPLSRVGSVSPPPSPPTRLPLSPVNTTNRAAFKANGVSMASPTCYLSPQSDRTMTPYTPLKDNSLFSVYKYHCSKNGIKPNSGLLKILPQEEGRSISEINMDYNYIGIKGIQPLLEILKLNSNLKVLNLKDNNLENNEIKALVQVLIASRDDCLQTLDLSNNPISLAGGSALIDLVTKKRSVIDVRLEGTLIQPKILEKLQEVVASNRASVGTTS</sequence>
<dbReference type="EMBL" id="HBGA01040966">
    <property type="protein sequence ID" value="CAD9003825.1"/>
    <property type="molecule type" value="Transcribed_RNA"/>
</dbReference>
<organism evidence="5">
    <name type="scientific">Eutreptiella gymnastica</name>
    <dbReference type="NCBI Taxonomy" id="73025"/>
    <lineage>
        <taxon>Eukaryota</taxon>
        <taxon>Discoba</taxon>
        <taxon>Euglenozoa</taxon>
        <taxon>Euglenida</taxon>
        <taxon>Spirocuta</taxon>
        <taxon>Euglenophyceae</taxon>
        <taxon>Eutreptiales</taxon>
        <taxon>Eutreptiaceae</taxon>
        <taxon>Eutreptiella</taxon>
    </lineage>
</organism>
<protein>
    <submittedName>
        <fullName evidence="5">Uncharacterized protein</fullName>
    </submittedName>
</protein>
<evidence type="ECO:0000256" key="3">
    <source>
        <dbReference type="ARBA" id="ARBA00022737"/>
    </source>
</evidence>
<keyword evidence="2" id="KW-0433">Leucine-rich repeat</keyword>
<dbReference type="InterPro" id="IPR032675">
    <property type="entry name" value="LRR_dom_sf"/>
</dbReference>